<sequence length="403" mass="43093">MLSSYYGKDADDFLLKSSASSRRRRRLLIRRLKLLIKPNTCAAGSRRETEPSDASGAPGKGAAKMEGGKPQPSSSSSSSSRPTTFRRLDGDINRPAGIPLTGEDIVGPDNKARGVNCAAHGSISVIGRRRVMEDRLTVTPIDFPQSHDFFGVFDGHGGVTVSSACRDRLHRFVGELIEGVEGVDWDRVMKECFRKMDDHVNAECGGGGVGFVGECTASLLAAKVRTVGSTALVVVLGKEEIVVANCGDSRAILFRNGAVVPLSWDQKPDRSDERLRVEAAGGKVIDVNGLRVLGVLKATRSIGDYALKPYMISEPEVTVTKFSELDNFIVIASDGLWDVVSSEDACEVVKKCLNGQTRRSLGGGTTKSPADAAAMLAELAMAKGSKDNISVIVVDLKKEIPTL</sequence>
<accession>A0A7N0ZYY7</accession>
<dbReference type="SMART" id="SM00332">
    <property type="entry name" value="PP2Cc"/>
    <property type="match status" value="1"/>
</dbReference>
<dbReference type="PANTHER" id="PTHR47992">
    <property type="entry name" value="PROTEIN PHOSPHATASE"/>
    <property type="match status" value="1"/>
</dbReference>
<keyword evidence="5 9" id="KW-0378">Hydrolase</keyword>
<reference evidence="12" key="1">
    <citation type="submission" date="2021-01" db="UniProtKB">
        <authorList>
            <consortium name="EnsemblPlants"/>
        </authorList>
    </citation>
    <scope>IDENTIFICATION</scope>
</reference>
<dbReference type="GO" id="GO:0046872">
    <property type="term" value="F:metal ion binding"/>
    <property type="evidence" value="ECO:0007669"/>
    <property type="project" value="UniProtKB-KW"/>
</dbReference>
<evidence type="ECO:0000256" key="1">
    <source>
        <dbReference type="ARBA" id="ARBA00001936"/>
    </source>
</evidence>
<dbReference type="Proteomes" id="UP000594263">
    <property type="component" value="Unplaced"/>
</dbReference>
<evidence type="ECO:0000256" key="3">
    <source>
        <dbReference type="ARBA" id="ARBA00013081"/>
    </source>
</evidence>
<dbReference type="InterPro" id="IPR001932">
    <property type="entry name" value="PPM-type_phosphatase-like_dom"/>
</dbReference>
<evidence type="ECO:0000256" key="9">
    <source>
        <dbReference type="RuleBase" id="RU003465"/>
    </source>
</evidence>
<dbReference type="GO" id="GO:0004722">
    <property type="term" value="F:protein serine/threonine phosphatase activity"/>
    <property type="evidence" value="ECO:0007669"/>
    <property type="project" value="UniProtKB-EC"/>
</dbReference>
<comment type="cofactor">
    <cofactor evidence="1">
        <name>Mn(2+)</name>
        <dbReference type="ChEBI" id="CHEBI:29035"/>
    </cofactor>
</comment>
<dbReference type="EnsemblPlants" id="Kaladp0050s0349.1.v1.1">
    <property type="protein sequence ID" value="Kaladp0050s0349.1.v1.1"/>
    <property type="gene ID" value="Kaladp0050s0349.v1.1"/>
</dbReference>
<evidence type="ECO:0000256" key="10">
    <source>
        <dbReference type="SAM" id="MobiDB-lite"/>
    </source>
</evidence>
<keyword evidence="4" id="KW-0479">Metal-binding</keyword>
<protein>
    <recommendedName>
        <fullName evidence="3">protein-serine/threonine phosphatase</fullName>
        <ecNumber evidence="3">3.1.3.16</ecNumber>
    </recommendedName>
</protein>
<evidence type="ECO:0000256" key="8">
    <source>
        <dbReference type="ARBA" id="ARBA00023211"/>
    </source>
</evidence>
<evidence type="ECO:0000256" key="7">
    <source>
        <dbReference type="ARBA" id="ARBA00022912"/>
    </source>
</evidence>
<dbReference type="OMA" id="NACKERM"/>
<comment type="similarity">
    <text evidence="9">Belongs to the PP2C family.</text>
</comment>
<keyword evidence="6" id="KW-0460">Magnesium</keyword>
<dbReference type="Pfam" id="PF00481">
    <property type="entry name" value="PP2C"/>
    <property type="match status" value="1"/>
</dbReference>
<dbReference type="AlphaFoldDB" id="A0A7N0ZYY7"/>
<dbReference type="InterPro" id="IPR000222">
    <property type="entry name" value="PP2C_BS"/>
</dbReference>
<evidence type="ECO:0000313" key="13">
    <source>
        <dbReference type="Proteomes" id="UP000594263"/>
    </source>
</evidence>
<organism evidence="12 13">
    <name type="scientific">Kalanchoe fedtschenkoi</name>
    <name type="common">Lavender scallops</name>
    <name type="synonym">South American air plant</name>
    <dbReference type="NCBI Taxonomy" id="63787"/>
    <lineage>
        <taxon>Eukaryota</taxon>
        <taxon>Viridiplantae</taxon>
        <taxon>Streptophyta</taxon>
        <taxon>Embryophyta</taxon>
        <taxon>Tracheophyta</taxon>
        <taxon>Spermatophyta</taxon>
        <taxon>Magnoliopsida</taxon>
        <taxon>eudicotyledons</taxon>
        <taxon>Gunneridae</taxon>
        <taxon>Pentapetalae</taxon>
        <taxon>Saxifragales</taxon>
        <taxon>Crassulaceae</taxon>
        <taxon>Kalanchoe</taxon>
    </lineage>
</organism>
<keyword evidence="8" id="KW-0464">Manganese</keyword>
<dbReference type="InterPro" id="IPR036457">
    <property type="entry name" value="PPM-type-like_dom_sf"/>
</dbReference>
<evidence type="ECO:0000259" key="11">
    <source>
        <dbReference type="PROSITE" id="PS51746"/>
    </source>
</evidence>
<comment type="cofactor">
    <cofactor evidence="2">
        <name>Mg(2+)</name>
        <dbReference type="ChEBI" id="CHEBI:18420"/>
    </cofactor>
</comment>
<name>A0A7N0ZYY7_KALFE</name>
<dbReference type="FunFam" id="3.60.40.10:FF:000291">
    <property type="entry name" value="Protein phosphatase 2C 50"/>
    <property type="match status" value="1"/>
</dbReference>
<proteinExistence type="inferred from homology"/>
<dbReference type="PROSITE" id="PS01032">
    <property type="entry name" value="PPM_1"/>
    <property type="match status" value="1"/>
</dbReference>
<evidence type="ECO:0000256" key="2">
    <source>
        <dbReference type="ARBA" id="ARBA00001946"/>
    </source>
</evidence>
<dbReference type="InterPro" id="IPR015655">
    <property type="entry name" value="PP2C"/>
</dbReference>
<dbReference type="EC" id="3.1.3.16" evidence="3"/>
<dbReference type="Gramene" id="Kaladp0050s0349.1.v1.1">
    <property type="protein sequence ID" value="Kaladp0050s0349.1.v1.1"/>
    <property type="gene ID" value="Kaladp0050s0349.v1.1"/>
</dbReference>
<keyword evidence="7 9" id="KW-0904">Protein phosphatase</keyword>
<evidence type="ECO:0000313" key="12">
    <source>
        <dbReference type="EnsemblPlants" id="Kaladp0050s0349.1.v1.1"/>
    </source>
</evidence>
<dbReference type="SMART" id="SM00331">
    <property type="entry name" value="PP2C_SIG"/>
    <property type="match status" value="1"/>
</dbReference>
<dbReference type="CDD" id="cd00143">
    <property type="entry name" value="PP2Cc"/>
    <property type="match status" value="1"/>
</dbReference>
<dbReference type="Gene3D" id="3.60.40.10">
    <property type="entry name" value="PPM-type phosphatase domain"/>
    <property type="match status" value="1"/>
</dbReference>
<evidence type="ECO:0000256" key="6">
    <source>
        <dbReference type="ARBA" id="ARBA00022842"/>
    </source>
</evidence>
<dbReference type="PROSITE" id="PS51746">
    <property type="entry name" value="PPM_2"/>
    <property type="match status" value="1"/>
</dbReference>
<feature type="region of interest" description="Disordered" evidence="10">
    <location>
        <begin position="40"/>
        <end position="105"/>
    </location>
</feature>
<evidence type="ECO:0000256" key="4">
    <source>
        <dbReference type="ARBA" id="ARBA00022723"/>
    </source>
</evidence>
<dbReference type="SUPFAM" id="SSF81606">
    <property type="entry name" value="PP2C-like"/>
    <property type="match status" value="1"/>
</dbReference>
<keyword evidence="13" id="KW-1185">Reference proteome</keyword>
<feature type="domain" description="PPM-type phosphatase" evidence="11">
    <location>
        <begin position="119"/>
        <end position="396"/>
    </location>
</feature>
<evidence type="ECO:0000256" key="5">
    <source>
        <dbReference type="ARBA" id="ARBA00022801"/>
    </source>
</evidence>